<dbReference type="GO" id="GO:0051301">
    <property type="term" value="P:cell division"/>
    <property type="evidence" value="ECO:0007669"/>
    <property type="project" value="UniProtKB-KW"/>
</dbReference>
<dbReference type="AlphaFoldDB" id="A0A7N0U3J9"/>
<evidence type="ECO:0000313" key="6">
    <source>
        <dbReference type="Proteomes" id="UP000594263"/>
    </source>
</evidence>
<keyword evidence="3" id="KW-0131">Cell cycle</keyword>
<dbReference type="InterPro" id="IPR006671">
    <property type="entry name" value="Cyclin_N"/>
</dbReference>
<dbReference type="Pfam" id="PF00134">
    <property type="entry name" value="Cyclin_N"/>
    <property type="match status" value="1"/>
</dbReference>
<proteinExistence type="predicted"/>
<evidence type="ECO:0000256" key="2">
    <source>
        <dbReference type="ARBA" id="ARBA00023127"/>
    </source>
</evidence>
<reference evidence="5" key="1">
    <citation type="submission" date="2021-01" db="UniProtKB">
        <authorList>
            <consortium name="EnsemblPlants"/>
        </authorList>
    </citation>
    <scope>IDENTIFICATION</scope>
</reference>
<dbReference type="Gramene" id="Kaladp0053s0036.1.v1.1">
    <property type="protein sequence ID" value="Kaladp0053s0036.1.v1.1"/>
    <property type="gene ID" value="Kaladp0053s0036.v1.1"/>
</dbReference>
<keyword evidence="1" id="KW-0132">Cell division</keyword>
<protein>
    <recommendedName>
        <fullName evidence="4">Cyclin N-terminal domain-containing protein</fullName>
    </recommendedName>
</protein>
<evidence type="ECO:0000256" key="1">
    <source>
        <dbReference type="ARBA" id="ARBA00022618"/>
    </source>
</evidence>
<dbReference type="SUPFAM" id="SSF47954">
    <property type="entry name" value="Cyclin-like"/>
    <property type="match status" value="1"/>
</dbReference>
<keyword evidence="6" id="KW-1185">Reference proteome</keyword>
<dbReference type="EnsemblPlants" id="Kaladp0053s0036.1.v1.1">
    <property type="protein sequence ID" value="Kaladp0053s0036.1.v1.1"/>
    <property type="gene ID" value="Kaladp0053s0036.v1.1"/>
</dbReference>
<evidence type="ECO:0000256" key="3">
    <source>
        <dbReference type="ARBA" id="ARBA00023306"/>
    </source>
</evidence>
<sequence>MELTAGNERLSDLLCGEDSSEILLSADSTDYASSVVEMGVEVDGSAISVLIEKESKFVPGFDYAEKFKSGSLDESARAESVEWILKVQTYYGFQPLTAYLAVNYLDRFLYSRRLPVKQKFI</sequence>
<accession>A0A7N0U3J9</accession>
<feature type="domain" description="Cyclin N-terminal" evidence="4">
    <location>
        <begin position="47"/>
        <end position="116"/>
    </location>
</feature>
<organism evidence="5 6">
    <name type="scientific">Kalanchoe fedtschenkoi</name>
    <name type="common">Lavender scallops</name>
    <name type="synonym">South American air plant</name>
    <dbReference type="NCBI Taxonomy" id="63787"/>
    <lineage>
        <taxon>Eukaryota</taxon>
        <taxon>Viridiplantae</taxon>
        <taxon>Streptophyta</taxon>
        <taxon>Embryophyta</taxon>
        <taxon>Tracheophyta</taxon>
        <taxon>Spermatophyta</taxon>
        <taxon>Magnoliopsida</taxon>
        <taxon>eudicotyledons</taxon>
        <taxon>Gunneridae</taxon>
        <taxon>Pentapetalae</taxon>
        <taxon>Saxifragales</taxon>
        <taxon>Crassulaceae</taxon>
        <taxon>Kalanchoe</taxon>
    </lineage>
</organism>
<dbReference type="PROSITE" id="PS00292">
    <property type="entry name" value="CYCLINS"/>
    <property type="match status" value="1"/>
</dbReference>
<evidence type="ECO:0000313" key="5">
    <source>
        <dbReference type="EnsemblPlants" id="Kaladp0053s0036.1.v1.1"/>
    </source>
</evidence>
<dbReference type="Gene3D" id="1.10.472.10">
    <property type="entry name" value="Cyclin-like"/>
    <property type="match status" value="2"/>
</dbReference>
<dbReference type="InterPro" id="IPR048258">
    <property type="entry name" value="Cyclins_cyclin-box"/>
</dbReference>
<name>A0A7N0U3J9_KALFE</name>
<keyword evidence="2" id="KW-0195">Cyclin</keyword>
<dbReference type="OMA" id="VIDRSIC"/>
<evidence type="ECO:0000259" key="4">
    <source>
        <dbReference type="Pfam" id="PF00134"/>
    </source>
</evidence>
<dbReference type="InterPro" id="IPR036915">
    <property type="entry name" value="Cyclin-like_sf"/>
</dbReference>
<dbReference type="Proteomes" id="UP000594263">
    <property type="component" value="Unplaced"/>
</dbReference>